<evidence type="ECO:0000256" key="7">
    <source>
        <dbReference type="ARBA" id="ARBA00023295"/>
    </source>
</evidence>
<evidence type="ECO:0000256" key="1">
    <source>
        <dbReference type="ARBA" id="ARBA00001412"/>
    </source>
</evidence>
<dbReference type="EMBL" id="DVJQ01000024">
    <property type="protein sequence ID" value="HIS73930.1"/>
    <property type="molecule type" value="Genomic_DNA"/>
</dbReference>
<evidence type="ECO:0000256" key="4">
    <source>
        <dbReference type="ARBA" id="ARBA00022729"/>
    </source>
</evidence>
<keyword evidence="4" id="KW-0732">Signal</keyword>
<dbReference type="SUPFAM" id="SSF51445">
    <property type="entry name" value="(Trans)glycosidases"/>
    <property type="match status" value="1"/>
</dbReference>
<evidence type="ECO:0000256" key="5">
    <source>
        <dbReference type="ARBA" id="ARBA00022801"/>
    </source>
</evidence>
<dbReference type="PRINTS" id="PR00742">
    <property type="entry name" value="GLHYDRLASE35"/>
</dbReference>
<name>A0A9D1FIR6_9BACT</name>
<evidence type="ECO:0000259" key="10">
    <source>
        <dbReference type="Pfam" id="PF13364"/>
    </source>
</evidence>
<dbReference type="GO" id="GO:0004565">
    <property type="term" value="F:beta-galactosidase activity"/>
    <property type="evidence" value="ECO:0007669"/>
    <property type="project" value="UniProtKB-EC"/>
</dbReference>
<evidence type="ECO:0000256" key="2">
    <source>
        <dbReference type="ARBA" id="ARBA00009809"/>
    </source>
</evidence>
<evidence type="ECO:0000256" key="3">
    <source>
        <dbReference type="ARBA" id="ARBA00012756"/>
    </source>
</evidence>
<feature type="domain" description="Beta-galactosidase jelly roll" evidence="10">
    <location>
        <begin position="721"/>
        <end position="781"/>
    </location>
</feature>
<reference evidence="11" key="1">
    <citation type="submission" date="2020-10" db="EMBL/GenBank/DDBJ databases">
        <authorList>
            <person name="Gilroy R."/>
        </authorList>
    </citation>
    <scope>NUCLEOTIDE SEQUENCE</scope>
    <source>
        <strain evidence="11">CHK152-2871</strain>
    </source>
</reference>
<accession>A0A9D1FIR6</accession>
<sequence>MDVKFDKYSLIIDGKRVLIKSGTIHYFRVFGRDEWYDRLSKMKAGGYNCVDFYLCWSFHNPKKDFWDFETYKDIKPLFQVAKELGLYMIVRPGPYINAEISAGGLPYWLMKEKDVVLRNRIDGDFVYSKEYMQHLKDWYGKVLPIVREFDNLILIQIENEYSTNGGENEYIKELYDIVRSYGINVPIFHNDAYIAGMYADDVDIYACDIYPYINPKTNWREETYAFDTLDNLEDMARTFKENAPLFIMELQSGWYDKWLGYGYDYIREDMGASHINIMTKTALSQGVTIFNHYMCAGGTNILDMSSDEVYTSYDFAAPISELGIIKENFKKAKEINYFLDSFDLSVTESKEADFEVAQNCYAKVRKDLVNNCDWLFLRNFNSCETMLCGVTLESFDMKILPRNLEFSACTILNSGTEIFTVLKNDNIQSVFLFADEKNSITIKTQDGSVQTYSTDREDFEELVFECENALTRFIFITRECAANCWKIDNKLVFGVNFAYPDSRFATDKTSKVRTYSVKNGFSDKTCSFDYNKKRIKLSDFDVYFCAPEIERGYDFSSWKKVTHNHDFTLQDTFSCDVYSEFVWYKGKISNSLREISITARHIFAIYINGFEILNRNSYKHDNLASVDEHISVDVNPEVFLDEDNEITVLVQNLGFDRGFTNNIGTPRGLIYFKTDTNEYIDWHIRGRITLDKRESCDTQAPYIAALEKNFQIPDEYFKKDVFAPFVLDMEKTPFRRATIFLNDVKIGRFIRHNANQSKFYLPKEFLKQDNNIKIVIWEKSHRIKGVWDFKNYLKNVIINVEAHKVYKFFN</sequence>
<dbReference type="SUPFAM" id="SSF49785">
    <property type="entry name" value="Galactose-binding domain-like"/>
    <property type="match status" value="2"/>
</dbReference>
<dbReference type="InterPro" id="IPR031330">
    <property type="entry name" value="Gly_Hdrlase_35_cat"/>
</dbReference>
<dbReference type="Pfam" id="PF13364">
    <property type="entry name" value="BetaGal_ABD2"/>
    <property type="match status" value="1"/>
</dbReference>
<dbReference type="GO" id="GO:0005975">
    <property type="term" value="P:carbohydrate metabolic process"/>
    <property type="evidence" value="ECO:0007669"/>
    <property type="project" value="InterPro"/>
</dbReference>
<dbReference type="InterPro" id="IPR025300">
    <property type="entry name" value="BetaGal_jelly_roll_dom"/>
</dbReference>
<evidence type="ECO:0000259" key="9">
    <source>
        <dbReference type="Pfam" id="PF01301"/>
    </source>
</evidence>
<dbReference type="Gene3D" id="3.20.20.80">
    <property type="entry name" value="Glycosidases"/>
    <property type="match status" value="1"/>
</dbReference>
<evidence type="ECO:0000256" key="6">
    <source>
        <dbReference type="ARBA" id="ARBA00023180"/>
    </source>
</evidence>
<evidence type="ECO:0000313" key="11">
    <source>
        <dbReference type="EMBL" id="HIS73930.1"/>
    </source>
</evidence>
<comment type="catalytic activity">
    <reaction evidence="1">
        <text>Hydrolysis of terminal non-reducing beta-D-galactose residues in beta-D-galactosides.</text>
        <dbReference type="EC" id="3.2.1.23"/>
    </reaction>
</comment>
<comment type="caution">
    <text evidence="11">The sequence shown here is derived from an EMBL/GenBank/DDBJ whole genome shotgun (WGS) entry which is preliminary data.</text>
</comment>
<dbReference type="InterPro" id="IPR008979">
    <property type="entry name" value="Galactose-bd-like_sf"/>
</dbReference>
<organism evidence="11 12">
    <name type="scientific">Candidatus Galligastranaerophilus intestinavium</name>
    <dbReference type="NCBI Taxonomy" id="2840836"/>
    <lineage>
        <taxon>Bacteria</taxon>
        <taxon>Candidatus Galligastranaerophilus</taxon>
    </lineage>
</organism>
<dbReference type="Proteomes" id="UP000886865">
    <property type="component" value="Unassembled WGS sequence"/>
</dbReference>
<reference evidence="11" key="2">
    <citation type="journal article" date="2021" name="PeerJ">
        <title>Extensive microbial diversity within the chicken gut microbiome revealed by metagenomics and culture.</title>
        <authorList>
            <person name="Gilroy R."/>
            <person name="Ravi A."/>
            <person name="Getino M."/>
            <person name="Pursley I."/>
            <person name="Horton D.L."/>
            <person name="Alikhan N.F."/>
            <person name="Baker D."/>
            <person name="Gharbi K."/>
            <person name="Hall N."/>
            <person name="Watson M."/>
            <person name="Adriaenssens E.M."/>
            <person name="Foster-Nyarko E."/>
            <person name="Jarju S."/>
            <person name="Secka A."/>
            <person name="Antonio M."/>
            <person name="Oren A."/>
            <person name="Chaudhuri R.R."/>
            <person name="La Ragione R."/>
            <person name="Hildebrand F."/>
            <person name="Pallen M.J."/>
        </authorList>
    </citation>
    <scope>NUCLEOTIDE SEQUENCE</scope>
    <source>
        <strain evidence="11">CHK152-2871</strain>
    </source>
</reference>
<dbReference type="InterPro" id="IPR017853">
    <property type="entry name" value="GH"/>
</dbReference>
<dbReference type="Gene3D" id="2.60.120.260">
    <property type="entry name" value="Galactose-binding domain-like"/>
    <property type="match status" value="2"/>
</dbReference>
<keyword evidence="7" id="KW-0326">Glycosidase</keyword>
<dbReference type="AlphaFoldDB" id="A0A9D1FIR6"/>
<dbReference type="InterPro" id="IPR001944">
    <property type="entry name" value="Glycoside_Hdrlase_35"/>
</dbReference>
<keyword evidence="6" id="KW-0325">Glycoprotein</keyword>
<feature type="domain" description="Glycoside hydrolase 35 catalytic" evidence="9">
    <location>
        <begin position="9"/>
        <end position="335"/>
    </location>
</feature>
<protein>
    <recommendedName>
        <fullName evidence="3">beta-galactosidase</fullName>
        <ecNumber evidence="3">3.2.1.23</ecNumber>
    </recommendedName>
</protein>
<evidence type="ECO:0000313" key="12">
    <source>
        <dbReference type="Proteomes" id="UP000886865"/>
    </source>
</evidence>
<dbReference type="EC" id="3.2.1.23" evidence="3"/>
<dbReference type="Pfam" id="PF01301">
    <property type="entry name" value="Glyco_hydro_35"/>
    <property type="match status" value="1"/>
</dbReference>
<dbReference type="PANTHER" id="PTHR23421">
    <property type="entry name" value="BETA-GALACTOSIDASE RELATED"/>
    <property type="match status" value="1"/>
</dbReference>
<gene>
    <name evidence="11" type="ORF">IAA86_02795</name>
</gene>
<comment type="similarity">
    <text evidence="2 8">Belongs to the glycosyl hydrolase 35 family.</text>
</comment>
<evidence type="ECO:0000256" key="8">
    <source>
        <dbReference type="RuleBase" id="RU003679"/>
    </source>
</evidence>
<proteinExistence type="inferred from homology"/>
<keyword evidence="5" id="KW-0378">Hydrolase</keyword>